<evidence type="ECO:0000313" key="2">
    <source>
        <dbReference type="EMBL" id="WQH04999.1"/>
    </source>
</evidence>
<sequence>MKIFAALAIATFALHNAVAQVPQCPAEISGDLIRVQAVQTGWRGLASRRLLLDRAGIVIGPVNDVARAELRGGERRIDARRTQTRFSGLREQEQKWLVCSYGQGGDIEQVYRLPAPIDQCAITVTDNRSANHQEVRVVCE</sequence>
<keyword evidence="1" id="KW-0732">Signal</keyword>
<dbReference type="InterPro" id="IPR049973">
    <property type="entry name" value="STY0301-like"/>
</dbReference>
<dbReference type="Proteomes" id="UP001326110">
    <property type="component" value="Chromosome"/>
</dbReference>
<dbReference type="EMBL" id="CP140152">
    <property type="protein sequence ID" value="WQH04999.1"/>
    <property type="molecule type" value="Genomic_DNA"/>
</dbReference>
<feature type="chain" id="PRO_5047156634" evidence="1">
    <location>
        <begin position="20"/>
        <end position="140"/>
    </location>
</feature>
<feature type="signal peptide" evidence="1">
    <location>
        <begin position="1"/>
        <end position="19"/>
    </location>
</feature>
<evidence type="ECO:0000256" key="1">
    <source>
        <dbReference type="SAM" id="SignalP"/>
    </source>
</evidence>
<evidence type="ECO:0000313" key="3">
    <source>
        <dbReference type="Proteomes" id="UP001326110"/>
    </source>
</evidence>
<dbReference type="RefSeq" id="WP_019923791.1">
    <property type="nucleotide sequence ID" value="NZ_CP140152.1"/>
</dbReference>
<accession>A0ABZ0Y048</accession>
<dbReference type="GeneID" id="43165383"/>
<proteinExistence type="predicted"/>
<protein>
    <submittedName>
        <fullName evidence="2">STY0301 family protein</fullName>
    </submittedName>
</protein>
<gene>
    <name evidence="2" type="ORF">SR858_01255</name>
</gene>
<name>A0ABZ0Y048_9BURK</name>
<reference evidence="2 3" key="1">
    <citation type="submission" date="2023-11" db="EMBL/GenBank/DDBJ databases">
        <title>MicrobeMod: A computational toolkit for identifying prokaryotic methylation and restriction-modification with nanopore sequencing.</title>
        <authorList>
            <person name="Crits-Christoph A."/>
            <person name="Kang S.C."/>
            <person name="Lee H."/>
            <person name="Ostrov N."/>
        </authorList>
    </citation>
    <scope>NUCLEOTIDE SEQUENCE [LARGE SCALE GENOMIC DNA]</scope>
    <source>
        <strain evidence="2 3">ATCC 25935</strain>
    </source>
</reference>
<organism evidence="2 3">
    <name type="scientific">Duganella zoogloeoides</name>
    <dbReference type="NCBI Taxonomy" id="75659"/>
    <lineage>
        <taxon>Bacteria</taxon>
        <taxon>Pseudomonadati</taxon>
        <taxon>Pseudomonadota</taxon>
        <taxon>Betaproteobacteria</taxon>
        <taxon>Burkholderiales</taxon>
        <taxon>Oxalobacteraceae</taxon>
        <taxon>Telluria group</taxon>
        <taxon>Duganella</taxon>
    </lineage>
</organism>
<dbReference type="NCBIfam" id="NF042415">
    <property type="entry name" value="STY0301_fam"/>
    <property type="match status" value="1"/>
</dbReference>
<keyword evidence="3" id="KW-1185">Reference proteome</keyword>